<dbReference type="Gene3D" id="3.40.50.11820">
    <property type="match status" value="1"/>
</dbReference>
<evidence type="ECO:0000313" key="7">
    <source>
        <dbReference type="EMBL" id="MFC0864823.1"/>
    </source>
</evidence>
<gene>
    <name evidence="7" type="ORF">ACFHYQ_21245</name>
</gene>
<dbReference type="InterPro" id="IPR051612">
    <property type="entry name" value="Teichoic_Acid_Biosynth"/>
</dbReference>
<keyword evidence="6" id="KW-0472">Membrane</keyword>
<dbReference type="InterPro" id="IPR043148">
    <property type="entry name" value="TagF_C"/>
</dbReference>
<dbReference type="SUPFAM" id="SSF53756">
    <property type="entry name" value="UDP-Glycosyltransferase/glycogen phosphorylase"/>
    <property type="match status" value="1"/>
</dbReference>
<dbReference type="InterPro" id="IPR043149">
    <property type="entry name" value="TagF_N"/>
</dbReference>
<dbReference type="PANTHER" id="PTHR37316">
    <property type="entry name" value="TEICHOIC ACID GLYCEROL-PHOSPHATE PRIMASE"/>
    <property type="match status" value="1"/>
</dbReference>
<evidence type="ECO:0000256" key="5">
    <source>
        <dbReference type="ARBA" id="ARBA00022944"/>
    </source>
</evidence>
<dbReference type="PANTHER" id="PTHR37316:SF3">
    <property type="entry name" value="TEICHOIC ACID GLYCEROL-PHOSPHATE TRANSFERASE"/>
    <property type="match status" value="1"/>
</dbReference>
<protein>
    <submittedName>
        <fullName evidence="7">CDP-glycerol glycerophosphotransferase family protein</fullName>
    </submittedName>
</protein>
<comment type="subcellular location">
    <subcellularLocation>
        <location evidence="1">Cell membrane</location>
        <topology evidence="1">Peripheral membrane protein</topology>
    </subcellularLocation>
</comment>
<name>A0ABV6U9H0_9ACTN</name>
<evidence type="ECO:0000256" key="2">
    <source>
        <dbReference type="ARBA" id="ARBA00010488"/>
    </source>
</evidence>
<dbReference type="Gene3D" id="3.40.50.12580">
    <property type="match status" value="1"/>
</dbReference>
<organism evidence="7 8">
    <name type="scientific">Sphaerimonospora cavernae</name>
    <dbReference type="NCBI Taxonomy" id="1740611"/>
    <lineage>
        <taxon>Bacteria</taxon>
        <taxon>Bacillati</taxon>
        <taxon>Actinomycetota</taxon>
        <taxon>Actinomycetes</taxon>
        <taxon>Streptosporangiales</taxon>
        <taxon>Streptosporangiaceae</taxon>
        <taxon>Sphaerimonospora</taxon>
    </lineage>
</organism>
<dbReference type="InterPro" id="IPR007554">
    <property type="entry name" value="Glycerophosphate_synth"/>
</dbReference>
<dbReference type="Pfam" id="PF04464">
    <property type="entry name" value="Glyphos_transf"/>
    <property type="match status" value="1"/>
</dbReference>
<dbReference type="EMBL" id="JBHMQT010000044">
    <property type="protein sequence ID" value="MFC0864823.1"/>
    <property type="molecule type" value="Genomic_DNA"/>
</dbReference>
<keyword evidence="4" id="KW-0808">Transferase</keyword>
<evidence type="ECO:0000313" key="8">
    <source>
        <dbReference type="Proteomes" id="UP001589870"/>
    </source>
</evidence>
<accession>A0ABV6U9H0</accession>
<keyword evidence="5" id="KW-0777">Teichoic acid biosynthesis</keyword>
<proteinExistence type="inferred from homology"/>
<keyword evidence="8" id="KW-1185">Reference proteome</keyword>
<comment type="caution">
    <text evidence="7">The sequence shown here is derived from an EMBL/GenBank/DDBJ whole genome shotgun (WGS) entry which is preliminary data.</text>
</comment>
<dbReference type="RefSeq" id="WP_394302879.1">
    <property type="nucleotide sequence ID" value="NZ_JBHMQT010000044.1"/>
</dbReference>
<evidence type="ECO:0000256" key="6">
    <source>
        <dbReference type="ARBA" id="ARBA00023136"/>
    </source>
</evidence>
<keyword evidence="3" id="KW-1003">Cell membrane</keyword>
<evidence type="ECO:0000256" key="3">
    <source>
        <dbReference type="ARBA" id="ARBA00022475"/>
    </source>
</evidence>
<reference evidence="7 8" key="1">
    <citation type="submission" date="2024-09" db="EMBL/GenBank/DDBJ databases">
        <authorList>
            <person name="Sun Q."/>
            <person name="Mori K."/>
        </authorList>
    </citation>
    <scope>NUCLEOTIDE SEQUENCE [LARGE SCALE GENOMIC DNA]</scope>
    <source>
        <strain evidence="7 8">TBRC 1851</strain>
    </source>
</reference>
<comment type="similarity">
    <text evidence="2">Belongs to the CDP-glycerol glycerophosphotransferase family.</text>
</comment>
<evidence type="ECO:0000256" key="1">
    <source>
        <dbReference type="ARBA" id="ARBA00004202"/>
    </source>
</evidence>
<evidence type="ECO:0000256" key="4">
    <source>
        <dbReference type="ARBA" id="ARBA00022679"/>
    </source>
</evidence>
<sequence>MVDASADGEEYVAACLGSLCDHAEDPAGLARLAADIVPVLARLDPEVVRELPALRRLQLFLVTHGMWDELAEVLRFAAESDIADRGVVRRGLLRRRWCLDYPLLGDGRIPADLFDARRDFELRACVDDVRHRDGRLVVAGHAYITHLDSRRSRIEVWLQRGGSRIELPIRRISRPDVTADSRQSAVNHDDSGFLAELELPALARSARRAGWRTGRWTLRARVTARGVTRTGRATGGRHAGERTFDADGLTVMLSRDRGLILQDVAPRQDDHAWKGDRVTGVQWTDAHELVLTGTGDGDAGMIMLVRGHERHAWPVHREGDRWSAIIGETAQGLPLRSGAWRACTGGEPVRLAQALVADLPEPHRTAVHEVTLRTTRSAELRLAVRPGLGPHERGPYSTRRRREAARKRGARLVDAALFDSYGGGQYSCNPRAISEELARRRPDMELVWVTRDGQFTVPALGGRMRVRTVLYGSREHEEALHTCRFIVANRRTQPRWYGKRPGQMFVQTWHGTPLKRLGRDLAGMRYAQRVREEDLGRHVAAWDVMLSPNPFSTPILRRAFGYAGEVLESGYPRNDLLFRPERRRSARERLGVPEDRRVILYAPTWRDDELIHPDESSAFDVGGVAGTLAEALDGDDMLLVRAHYLVADRVAFPGNALDVSRFPDMADLLAAADVLVTDYSSSMFDFAGTGRPMAFLAPDLERYRDEVRGFYFDFESEAPGPIVRTADDLAQVLKYDDFTSYKARYQDFSEKFCPWDDGQASARVVARMLT</sequence>
<dbReference type="Proteomes" id="UP001589870">
    <property type="component" value="Unassembled WGS sequence"/>
</dbReference>